<dbReference type="RefSeq" id="WP_090183139.1">
    <property type="nucleotide sequence ID" value="NZ_LT629705.1"/>
</dbReference>
<accession>A0A1H0MCX2</accession>
<organism evidence="4 5">
    <name type="scientific">Pseudomonas arsenicoxydans</name>
    <dbReference type="NCBI Taxonomy" id="702115"/>
    <lineage>
        <taxon>Bacteria</taxon>
        <taxon>Pseudomonadati</taxon>
        <taxon>Pseudomonadota</taxon>
        <taxon>Gammaproteobacteria</taxon>
        <taxon>Pseudomonadales</taxon>
        <taxon>Pseudomonadaceae</taxon>
        <taxon>Pseudomonas</taxon>
    </lineage>
</organism>
<dbReference type="AlphaFoldDB" id="A0A1H0MCX2"/>
<protein>
    <submittedName>
        <fullName evidence="4">Beta-barrel assembly machine subunit BamE</fullName>
    </submittedName>
</protein>
<evidence type="ECO:0000256" key="2">
    <source>
        <dbReference type="ARBA" id="ARBA00023136"/>
    </source>
</evidence>
<dbReference type="EMBL" id="LT629705">
    <property type="protein sequence ID" value="SDO78279.1"/>
    <property type="molecule type" value="Genomic_DNA"/>
</dbReference>
<evidence type="ECO:0000313" key="4">
    <source>
        <dbReference type="EMBL" id="SDO78279.1"/>
    </source>
</evidence>
<proteinExistence type="predicted"/>
<dbReference type="GO" id="GO:0019867">
    <property type="term" value="C:outer membrane"/>
    <property type="evidence" value="ECO:0007669"/>
    <property type="project" value="InterPro"/>
</dbReference>
<dbReference type="InterPro" id="IPR037873">
    <property type="entry name" value="BamE-like"/>
</dbReference>
<evidence type="ECO:0000259" key="3">
    <source>
        <dbReference type="Pfam" id="PF04355"/>
    </source>
</evidence>
<dbReference type="Gene3D" id="3.30.1450.10">
    <property type="match status" value="1"/>
</dbReference>
<reference evidence="4 5" key="1">
    <citation type="submission" date="2016-10" db="EMBL/GenBank/DDBJ databases">
        <authorList>
            <person name="de Groot N.N."/>
        </authorList>
    </citation>
    <scope>NUCLEOTIDE SEQUENCE [LARGE SCALE GENOMIC DNA]</scope>
    <source>
        <strain evidence="4 5">CECT 7543</strain>
    </source>
</reference>
<keyword evidence="1" id="KW-0732">Signal</keyword>
<dbReference type="NCBIfam" id="NF008423">
    <property type="entry name" value="PRK11251.1"/>
    <property type="match status" value="1"/>
</dbReference>
<name>A0A1H0MCX2_9PSED</name>
<sequence length="117" mass="12513">MNTPLFALVVVLAATAGCSSDSHVYGDQPLVAKVETGMSKDQVEQIGGQPSAISERTVVPGTCFDYKLKQAGQQKPYNISFDDRGKVDHTGFMTCAEWSNAQERAREPSHSTGGGGY</sequence>
<feature type="domain" description="Outer membrane protein assembly factor BamE" evidence="3">
    <location>
        <begin position="27"/>
        <end position="90"/>
    </location>
</feature>
<evidence type="ECO:0000256" key="1">
    <source>
        <dbReference type="ARBA" id="ARBA00022729"/>
    </source>
</evidence>
<dbReference type="OrthoDB" id="7003922at2"/>
<dbReference type="InterPro" id="IPR007450">
    <property type="entry name" value="BamE_dom"/>
</dbReference>
<evidence type="ECO:0000313" key="5">
    <source>
        <dbReference type="Proteomes" id="UP000198827"/>
    </source>
</evidence>
<keyword evidence="2" id="KW-0472">Membrane</keyword>
<dbReference type="Pfam" id="PF04355">
    <property type="entry name" value="BamE"/>
    <property type="match status" value="1"/>
</dbReference>
<dbReference type="Proteomes" id="UP000198827">
    <property type="component" value="Chromosome I"/>
</dbReference>
<gene>
    <name evidence="4" type="ORF">SAMN04489798_3841</name>
</gene>